<organism evidence="1">
    <name type="scientific">viral metagenome</name>
    <dbReference type="NCBI Taxonomy" id="1070528"/>
    <lineage>
        <taxon>unclassified sequences</taxon>
        <taxon>metagenomes</taxon>
        <taxon>organismal metagenomes</taxon>
    </lineage>
</organism>
<dbReference type="InterPro" id="IPR013083">
    <property type="entry name" value="Znf_RING/FYVE/PHD"/>
</dbReference>
<name>A0A6C0ACD4_9ZZZZ</name>
<reference evidence="1" key="1">
    <citation type="journal article" date="2020" name="Nature">
        <title>Giant virus diversity and host interactions through global metagenomics.</title>
        <authorList>
            <person name="Schulz F."/>
            <person name="Roux S."/>
            <person name="Paez-Espino D."/>
            <person name="Jungbluth S."/>
            <person name="Walsh D.A."/>
            <person name="Denef V.J."/>
            <person name="McMahon K.D."/>
            <person name="Konstantinidis K.T."/>
            <person name="Eloe-Fadrosh E.A."/>
            <person name="Kyrpides N.C."/>
            <person name="Woyke T."/>
        </authorList>
    </citation>
    <scope>NUCLEOTIDE SEQUENCE</scope>
    <source>
        <strain evidence="1">GVMAG-S-1004661-13</strain>
    </source>
</reference>
<proteinExistence type="predicted"/>
<dbReference type="Gene3D" id="3.30.40.10">
    <property type="entry name" value="Zinc/RING finger domain, C3HC4 (zinc finger)"/>
    <property type="match status" value="1"/>
</dbReference>
<accession>A0A6C0ACD4</accession>
<evidence type="ECO:0000313" key="1">
    <source>
        <dbReference type="EMBL" id="QHS77368.1"/>
    </source>
</evidence>
<dbReference type="AlphaFoldDB" id="A0A6C0ACD4"/>
<dbReference type="EMBL" id="MN740545">
    <property type="protein sequence ID" value="QHS77368.1"/>
    <property type="molecule type" value="Genomic_DNA"/>
</dbReference>
<protein>
    <submittedName>
        <fullName evidence="1">Uncharacterized protein</fullName>
    </submittedName>
</protein>
<sequence>MIFKGLNKLYFSKVGTKDSYEIIKCKETPHLILFSRLNGIPLASISLRSQETLYQSKINGTRGKSLISHLPSDKEGRQRVQGLIDQNNQKFELVISNLLPGNYNEKKDYINFNILKTNEKVTETNPGGVNQVNELRPNESYSIKSDYTEGNKCLILSSLNKEDDGMELTIKEDEEQAKHTGKSTKGTYLYLSVVPQIGSKYAGLFEDTIWKSCEYFVRKEVHISNNDFTSSYFKTLCNNMNNNHHLEGQVYNEEILNDYDDFDDFDDFGDFGGFNNVNSKKETFPLPKNTTFFTNSNINLKRNNTFTKANNEFRSLPVMPNNVVNPFKANSDQDIYNSKASKIKHGEVIKVNSCETNIMYDFNKFSHPIVMGLSVMENLKFNPELNDKAVLELSKPLVDSLISFSQVEDELEKQEKRKHFLSFIENEVYDQNMCVLTMDEDDKPDTILYTCGHKCIKYENLSKDLNNCPICRTRILAYLRVNKDTEEDLSYVAKDVKGKTEILC</sequence>